<keyword evidence="3 7" id="KW-0812">Transmembrane</keyword>
<organism evidence="8 9">
    <name type="scientific">Helcococcus ovis</name>
    <dbReference type="NCBI Taxonomy" id="72026"/>
    <lineage>
        <taxon>Bacteria</taxon>
        <taxon>Bacillati</taxon>
        <taxon>Bacillota</taxon>
        <taxon>Tissierellia</taxon>
        <taxon>Tissierellales</taxon>
        <taxon>Peptoniphilaceae</taxon>
        <taxon>Helcococcus</taxon>
    </lineage>
</organism>
<reference evidence="8 9" key="1">
    <citation type="submission" date="2019-01" db="EMBL/GenBank/DDBJ databases">
        <title>Draft Genome Sequences of Helcococcus ovis Strains Isolated from the Uterus and Vagina of Dairy Cows with Metritis.</title>
        <authorList>
            <person name="Cunha F."/>
            <person name="Jeon S.J."/>
            <person name="Kutzer P."/>
            <person name="Galvao K.N."/>
        </authorList>
    </citation>
    <scope>NUCLEOTIDE SEQUENCE [LARGE SCALE GENOMIC DNA]</scope>
    <source>
        <strain evidence="8 9">KG-37</strain>
    </source>
</reference>
<gene>
    <name evidence="8" type="ORF">EQF91_00645</name>
</gene>
<feature type="transmembrane region" description="Helical" evidence="7">
    <location>
        <begin position="124"/>
        <end position="145"/>
    </location>
</feature>
<comment type="subcellular location">
    <subcellularLocation>
        <location evidence="1">Endomembrane system</location>
        <topology evidence="1">Multi-pass membrane protein</topology>
    </subcellularLocation>
</comment>
<proteinExistence type="predicted"/>
<evidence type="ECO:0000313" key="8">
    <source>
        <dbReference type="EMBL" id="TFF67463.1"/>
    </source>
</evidence>
<dbReference type="EMBL" id="SCFR01000002">
    <property type="protein sequence ID" value="TFF67463.1"/>
    <property type="molecule type" value="Genomic_DNA"/>
</dbReference>
<evidence type="ECO:0000256" key="3">
    <source>
        <dbReference type="ARBA" id="ARBA00022692"/>
    </source>
</evidence>
<dbReference type="PANTHER" id="PTHR30586:SF0">
    <property type="entry name" value="ION-TRANSLOCATING OXIDOREDUCTASE COMPLEX SUBUNIT E"/>
    <property type="match status" value="1"/>
</dbReference>
<feature type="transmembrane region" description="Helical" evidence="7">
    <location>
        <begin position="173"/>
        <end position="191"/>
    </location>
</feature>
<accession>A0A4R9C5U2</accession>
<dbReference type="GeneID" id="97030644"/>
<dbReference type="PIRSF" id="PIRSF006102">
    <property type="entry name" value="NQR_DE"/>
    <property type="match status" value="1"/>
</dbReference>
<protein>
    <submittedName>
        <fullName evidence="8">Electron transport complex subunit RsxE</fullName>
    </submittedName>
</protein>
<keyword evidence="5 7" id="KW-1133">Transmembrane helix</keyword>
<dbReference type="PANTHER" id="PTHR30586">
    <property type="entry name" value="ELECTRON TRANSPORT COMPLEX PROTEIN RNFE"/>
    <property type="match status" value="1"/>
</dbReference>
<sequence>MKKSYLDNIILKNPVLVQSLGFVSILALSNSLKPAMIMALAVTFVLVVSSVIVSLLKSLIDEKFEMLILMVIVATLSTIAEMTIKFIYPLTFESMGIFTSLISVNSIMLIRLQKNAMISGVVSSLIDSITTGLGYTLVIVVLALIRELIGNGTIYGLRFISREFTIKTFNEPMMGFILLALFIALSNWYTISKKLREARK</sequence>
<feature type="transmembrane region" description="Helical" evidence="7">
    <location>
        <begin position="94"/>
        <end position="112"/>
    </location>
</feature>
<evidence type="ECO:0000256" key="5">
    <source>
        <dbReference type="ARBA" id="ARBA00022989"/>
    </source>
</evidence>
<dbReference type="Pfam" id="PF02508">
    <property type="entry name" value="Rnf-Nqr"/>
    <property type="match status" value="1"/>
</dbReference>
<feature type="transmembrane region" description="Helical" evidence="7">
    <location>
        <begin position="67"/>
        <end position="88"/>
    </location>
</feature>
<dbReference type="GO" id="GO:0012505">
    <property type="term" value="C:endomembrane system"/>
    <property type="evidence" value="ECO:0007669"/>
    <property type="project" value="UniProtKB-SubCell"/>
</dbReference>
<dbReference type="OrthoDB" id="9790976at2"/>
<keyword evidence="4" id="KW-1278">Translocase</keyword>
<keyword evidence="9" id="KW-1185">Reference proteome</keyword>
<dbReference type="Proteomes" id="UP000297454">
    <property type="component" value="Unassembled WGS sequence"/>
</dbReference>
<keyword evidence="2" id="KW-0813">Transport</keyword>
<evidence type="ECO:0000256" key="2">
    <source>
        <dbReference type="ARBA" id="ARBA00022448"/>
    </source>
</evidence>
<evidence type="ECO:0000256" key="7">
    <source>
        <dbReference type="SAM" id="Phobius"/>
    </source>
</evidence>
<dbReference type="GO" id="GO:0005886">
    <property type="term" value="C:plasma membrane"/>
    <property type="evidence" value="ECO:0007669"/>
    <property type="project" value="TreeGrafter"/>
</dbReference>
<keyword evidence="6 7" id="KW-0472">Membrane</keyword>
<evidence type="ECO:0000256" key="4">
    <source>
        <dbReference type="ARBA" id="ARBA00022967"/>
    </source>
</evidence>
<evidence type="ECO:0000256" key="6">
    <source>
        <dbReference type="ARBA" id="ARBA00023136"/>
    </source>
</evidence>
<comment type="caution">
    <text evidence="8">The sequence shown here is derived from an EMBL/GenBank/DDBJ whole genome shotgun (WGS) entry which is preliminary data.</text>
</comment>
<evidence type="ECO:0000313" key="9">
    <source>
        <dbReference type="Proteomes" id="UP000297454"/>
    </source>
</evidence>
<dbReference type="InterPro" id="IPR003667">
    <property type="entry name" value="NqrDE/RnfAE"/>
</dbReference>
<evidence type="ECO:0000256" key="1">
    <source>
        <dbReference type="ARBA" id="ARBA00004127"/>
    </source>
</evidence>
<dbReference type="AlphaFoldDB" id="A0A4R9C5U2"/>
<feature type="transmembrane region" description="Helical" evidence="7">
    <location>
        <begin position="35"/>
        <end position="55"/>
    </location>
</feature>
<name>A0A4R9C5U2_9FIRM</name>
<feature type="transmembrane region" description="Helical" evidence="7">
    <location>
        <begin position="9"/>
        <end position="29"/>
    </location>
</feature>
<dbReference type="RefSeq" id="WP_134711944.1">
    <property type="nucleotide sequence ID" value="NZ_CP119081.1"/>
</dbReference>